<organism evidence="2 3">
    <name type="scientific">Paramecium sonneborni</name>
    <dbReference type="NCBI Taxonomy" id="65129"/>
    <lineage>
        <taxon>Eukaryota</taxon>
        <taxon>Sar</taxon>
        <taxon>Alveolata</taxon>
        <taxon>Ciliophora</taxon>
        <taxon>Intramacronucleata</taxon>
        <taxon>Oligohymenophorea</taxon>
        <taxon>Peniculida</taxon>
        <taxon>Parameciidae</taxon>
        <taxon>Paramecium</taxon>
    </lineage>
</organism>
<dbReference type="EMBL" id="CAJJDN010000089">
    <property type="protein sequence ID" value="CAD8107473.1"/>
    <property type="molecule type" value="Genomic_DNA"/>
</dbReference>
<name>A0A8S1PYC4_9CILI</name>
<proteinExistence type="predicted"/>
<protein>
    <submittedName>
        <fullName evidence="2">Uncharacterized protein</fullName>
    </submittedName>
</protein>
<feature type="coiled-coil region" evidence="1">
    <location>
        <begin position="10"/>
        <end position="79"/>
    </location>
</feature>
<comment type="caution">
    <text evidence="2">The sequence shown here is derived from an EMBL/GenBank/DDBJ whole genome shotgun (WGS) entry which is preliminary data.</text>
</comment>
<evidence type="ECO:0000313" key="3">
    <source>
        <dbReference type="Proteomes" id="UP000692954"/>
    </source>
</evidence>
<keyword evidence="3" id="KW-1185">Reference proteome</keyword>
<sequence length="184" mass="21488">MIEELKAFFHEFLEKSFKELNIRIDNLEKQIAHNKKEQQSLNQKSDSIHENFTNLKYQFQSLLEELNSAQTQANQIIDKISSQKHFNTLLFQNPLNNFNWESNMNYQEKTEDLNNIHQNYPQGHKQQPINPKKVVQNGDIIVYKTITGKKYHQAGCEFLACSKIPTTIREAMKIGMAQCKICLG</sequence>
<evidence type="ECO:0000313" key="2">
    <source>
        <dbReference type="EMBL" id="CAD8107473.1"/>
    </source>
</evidence>
<dbReference type="OrthoDB" id="312783at2759"/>
<evidence type="ECO:0000256" key="1">
    <source>
        <dbReference type="SAM" id="Coils"/>
    </source>
</evidence>
<gene>
    <name evidence="2" type="ORF">PSON_ATCC_30995.1.T0890031</name>
</gene>
<accession>A0A8S1PYC4</accession>
<dbReference type="Proteomes" id="UP000692954">
    <property type="component" value="Unassembled WGS sequence"/>
</dbReference>
<keyword evidence="1" id="KW-0175">Coiled coil</keyword>
<dbReference type="AlphaFoldDB" id="A0A8S1PYC4"/>
<reference evidence="2" key="1">
    <citation type="submission" date="2021-01" db="EMBL/GenBank/DDBJ databases">
        <authorList>
            <consortium name="Genoscope - CEA"/>
            <person name="William W."/>
        </authorList>
    </citation>
    <scope>NUCLEOTIDE SEQUENCE</scope>
</reference>